<dbReference type="Proteomes" id="UP000198847">
    <property type="component" value="Unassembled WGS sequence"/>
</dbReference>
<evidence type="ECO:0008006" key="4">
    <source>
        <dbReference type="Google" id="ProtNLM"/>
    </source>
</evidence>
<name>A0A1H8XSZ3_9FIRM</name>
<organism evidence="2 3">
    <name type="scientific">Propionispora vibrioides</name>
    <dbReference type="NCBI Taxonomy" id="112903"/>
    <lineage>
        <taxon>Bacteria</taxon>
        <taxon>Bacillati</taxon>
        <taxon>Bacillota</taxon>
        <taxon>Negativicutes</taxon>
        <taxon>Selenomonadales</taxon>
        <taxon>Sporomusaceae</taxon>
        <taxon>Propionispora</taxon>
    </lineage>
</organism>
<evidence type="ECO:0000313" key="3">
    <source>
        <dbReference type="Proteomes" id="UP000198847"/>
    </source>
</evidence>
<keyword evidence="3" id="KW-1185">Reference proteome</keyword>
<gene>
    <name evidence="2" type="ORF">SAMN04490178_12955</name>
</gene>
<dbReference type="AlphaFoldDB" id="A0A1H8XSZ3"/>
<keyword evidence="1" id="KW-0812">Transmembrane</keyword>
<evidence type="ECO:0000256" key="1">
    <source>
        <dbReference type="SAM" id="Phobius"/>
    </source>
</evidence>
<sequence>MLNKILVQMLIYINMIMLFASAPVLAANDLDKDKQFLLGPVQSVRTVVVSDPNRIPVVTTRLYRRDETIASMEIEWETKSIIYYDSSGRSIKTEKIGADGKKTVDSTVYDDVNHTYVTYYQQAGYPREVRGSLDKNGKIIDYYKYGLDGTYEGKTISTYDDAGLVTETNYYNKTDRHFLKVLYEYDERGLCIVQTAYRENGSVSRRTESEYDQHGRCVESRRYESEVVSPAECILKSQTQVSFDGEDRQTETRSFDWGAWGETSTIITYGDFDRHGNWRRGMLKYEYPNGHIKKEGPLQTRIIEYY</sequence>
<accession>A0A1H8XSZ3</accession>
<feature type="transmembrane region" description="Helical" evidence="1">
    <location>
        <begin position="6"/>
        <end position="27"/>
    </location>
</feature>
<keyword evidence="1" id="KW-0472">Membrane</keyword>
<dbReference type="EMBL" id="FODY01000029">
    <property type="protein sequence ID" value="SEP43130.1"/>
    <property type="molecule type" value="Genomic_DNA"/>
</dbReference>
<dbReference type="STRING" id="112903.SAMN04490178_12955"/>
<proteinExistence type="predicted"/>
<protein>
    <recommendedName>
        <fullName evidence="4">YD repeat-containing protein</fullName>
    </recommendedName>
</protein>
<reference evidence="2 3" key="1">
    <citation type="submission" date="2016-10" db="EMBL/GenBank/DDBJ databases">
        <authorList>
            <person name="de Groot N.N."/>
        </authorList>
    </citation>
    <scope>NUCLEOTIDE SEQUENCE [LARGE SCALE GENOMIC DNA]</scope>
    <source>
        <strain evidence="2 3">DSM 13305</strain>
    </source>
</reference>
<evidence type="ECO:0000313" key="2">
    <source>
        <dbReference type="EMBL" id="SEP43130.1"/>
    </source>
</evidence>
<keyword evidence="1" id="KW-1133">Transmembrane helix</keyword>